<dbReference type="OrthoDB" id="6638511at2"/>
<evidence type="ECO:0000259" key="1">
    <source>
        <dbReference type="Pfam" id="PF00535"/>
    </source>
</evidence>
<accession>A0A4U1C165</accession>
<dbReference type="SUPFAM" id="SSF53448">
    <property type="entry name" value="Nucleotide-diphospho-sugar transferases"/>
    <property type="match status" value="1"/>
</dbReference>
<dbReference type="AlphaFoldDB" id="A0A4U1C165"/>
<dbReference type="Proteomes" id="UP000308181">
    <property type="component" value="Unassembled WGS sequence"/>
</dbReference>
<sequence>MLFSFVIPTYNRSHKVSRAIDSIISQPQWDLYAEIIVIDDGSTDDTELMLQKYLSKHQIKLVKHLKNKGVASAKNTGIIHAKNEYVVLLDSDDLLDKNGLIHLKNLVLQNKFDLFFCGTRILNETKLMYDPEFKGQKTYYDLLSSSVGEYLPVCKTQLMQNNLLRNLRGYESVTWLSLAKKGYKLFFDSEPIRLYDMEGTDRISNRFSGIKNSNKMRDGYALYLKEFGLDLKYVNYTEYLKINFKLFCYYLMSFSFAKSETE</sequence>
<dbReference type="Gene3D" id="3.90.550.10">
    <property type="entry name" value="Spore Coat Polysaccharide Biosynthesis Protein SpsA, Chain A"/>
    <property type="match status" value="1"/>
</dbReference>
<reference evidence="2 3" key="1">
    <citation type="submission" date="2019-04" db="EMBL/GenBank/DDBJ databases">
        <title>Pedobacter sp. AR-3-17 sp. nov., isolated from Arctic soil.</title>
        <authorList>
            <person name="Dahal R.H."/>
            <person name="Kim D.-U."/>
        </authorList>
    </citation>
    <scope>NUCLEOTIDE SEQUENCE [LARGE SCALE GENOMIC DNA]</scope>
    <source>
        <strain evidence="2 3">AR-3-17</strain>
    </source>
</reference>
<dbReference type="InterPro" id="IPR001173">
    <property type="entry name" value="Glyco_trans_2-like"/>
</dbReference>
<keyword evidence="3" id="KW-1185">Reference proteome</keyword>
<dbReference type="Pfam" id="PF00535">
    <property type="entry name" value="Glycos_transf_2"/>
    <property type="match status" value="1"/>
</dbReference>
<dbReference type="InterPro" id="IPR029044">
    <property type="entry name" value="Nucleotide-diphossugar_trans"/>
</dbReference>
<evidence type="ECO:0000313" key="3">
    <source>
        <dbReference type="Proteomes" id="UP000308181"/>
    </source>
</evidence>
<gene>
    <name evidence="2" type="ORF">FA046_09645</name>
</gene>
<dbReference type="RefSeq" id="WP_136826198.1">
    <property type="nucleotide sequence ID" value="NZ_SWBP01000003.1"/>
</dbReference>
<comment type="caution">
    <text evidence="2">The sequence shown here is derived from an EMBL/GenBank/DDBJ whole genome shotgun (WGS) entry which is preliminary data.</text>
</comment>
<dbReference type="PANTHER" id="PTHR22916:SF3">
    <property type="entry name" value="UDP-GLCNAC:BETAGAL BETA-1,3-N-ACETYLGLUCOSAMINYLTRANSFERASE-LIKE PROTEIN 1"/>
    <property type="match status" value="1"/>
</dbReference>
<protein>
    <submittedName>
        <fullName evidence="2">Glycosyltransferase</fullName>
    </submittedName>
</protein>
<organism evidence="2 3">
    <name type="scientific">Pedobacter cryophilus</name>
    <dbReference type="NCBI Taxonomy" id="2571271"/>
    <lineage>
        <taxon>Bacteria</taxon>
        <taxon>Pseudomonadati</taxon>
        <taxon>Bacteroidota</taxon>
        <taxon>Sphingobacteriia</taxon>
        <taxon>Sphingobacteriales</taxon>
        <taxon>Sphingobacteriaceae</taxon>
        <taxon>Pedobacter</taxon>
    </lineage>
</organism>
<dbReference type="GO" id="GO:0016758">
    <property type="term" value="F:hexosyltransferase activity"/>
    <property type="evidence" value="ECO:0007669"/>
    <property type="project" value="UniProtKB-ARBA"/>
</dbReference>
<keyword evidence="2" id="KW-0808">Transferase</keyword>
<proteinExistence type="predicted"/>
<name>A0A4U1C165_9SPHI</name>
<dbReference type="PANTHER" id="PTHR22916">
    <property type="entry name" value="GLYCOSYLTRANSFERASE"/>
    <property type="match status" value="1"/>
</dbReference>
<evidence type="ECO:0000313" key="2">
    <source>
        <dbReference type="EMBL" id="TKB97623.1"/>
    </source>
</evidence>
<feature type="domain" description="Glycosyltransferase 2-like" evidence="1">
    <location>
        <begin position="4"/>
        <end position="121"/>
    </location>
</feature>
<dbReference type="CDD" id="cd00761">
    <property type="entry name" value="Glyco_tranf_GTA_type"/>
    <property type="match status" value="1"/>
</dbReference>
<dbReference type="EMBL" id="SWBP01000003">
    <property type="protein sequence ID" value="TKB97623.1"/>
    <property type="molecule type" value="Genomic_DNA"/>
</dbReference>